<dbReference type="InterPro" id="IPR036855">
    <property type="entry name" value="Znf_CCCH_sf"/>
</dbReference>
<evidence type="ECO:0000256" key="5">
    <source>
        <dbReference type="PROSITE-ProRule" id="PRU00723"/>
    </source>
</evidence>
<dbReference type="PROSITE" id="PS50103">
    <property type="entry name" value="ZF_C3H1"/>
    <property type="match status" value="1"/>
</dbReference>
<dbReference type="EMBL" id="CP111024">
    <property type="protein sequence ID" value="WAR23561.1"/>
    <property type="molecule type" value="Genomic_DNA"/>
</dbReference>
<evidence type="ECO:0000256" key="3">
    <source>
        <dbReference type="ARBA" id="ARBA00022771"/>
    </source>
</evidence>
<organism evidence="8 9">
    <name type="scientific">Mya arenaria</name>
    <name type="common">Soft-shell clam</name>
    <dbReference type="NCBI Taxonomy" id="6604"/>
    <lineage>
        <taxon>Eukaryota</taxon>
        <taxon>Metazoa</taxon>
        <taxon>Spiralia</taxon>
        <taxon>Lophotrochozoa</taxon>
        <taxon>Mollusca</taxon>
        <taxon>Bivalvia</taxon>
        <taxon>Autobranchia</taxon>
        <taxon>Heteroconchia</taxon>
        <taxon>Euheterodonta</taxon>
        <taxon>Imparidentia</taxon>
        <taxon>Neoheterodontei</taxon>
        <taxon>Myida</taxon>
        <taxon>Myoidea</taxon>
        <taxon>Myidae</taxon>
        <taxon>Mya</taxon>
    </lineage>
</organism>
<evidence type="ECO:0000256" key="6">
    <source>
        <dbReference type="SAM" id="MobiDB-lite"/>
    </source>
</evidence>
<feature type="zinc finger region" description="C3H1-type" evidence="5">
    <location>
        <begin position="258"/>
        <end position="286"/>
    </location>
</feature>
<keyword evidence="4 5" id="KW-0862">Zinc</keyword>
<reference evidence="8" key="1">
    <citation type="submission" date="2022-11" db="EMBL/GenBank/DDBJ databases">
        <title>Centuries of genome instability and evolution in soft-shell clam transmissible cancer (bioRxiv).</title>
        <authorList>
            <person name="Hart S.F.M."/>
            <person name="Yonemitsu M.A."/>
            <person name="Giersch R.M."/>
            <person name="Beal B.F."/>
            <person name="Arriagada G."/>
            <person name="Davis B.W."/>
            <person name="Ostrander E.A."/>
            <person name="Goff S.P."/>
            <person name="Metzger M.J."/>
        </authorList>
    </citation>
    <scope>NUCLEOTIDE SEQUENCE</scope>
    <source>
        <strain evidence="8">MELC-2E11</strain>
        <tissue evidence="8">Siphon/mantle</tissue>
    </source>
</reference>
<sequence length="466" mass="52850">MASFSRVPMVDVHSDNMSEVWPSIIMAMSNADFVAVDTELSGLGDRRRLNAKAIEERYSNICEVAKTRSVLSLGLSCFRGMTSSNLNSQSQASSYIVQTFNILFLCEDDFLVEPKSLKFLVQHGFDFNKQFAKGLSYYRGLDKEKDCSFKTPRHLFSELLSMKVPVVVHNGLVDLIFLYENLYTSLPASSATFLADLVDMFPGGLLDTKYITDQKDQCGDEVGSCVIHHPHFPPSYKHVTYRDCSLKPAYNIADNPAAYRNGLCPSFAGHGWCAKEKFCPKSHDIDLVIDMDKYTEGKKSRKRKRRQENKGKRAAIDQSQDELAADDNAFREKHAALKQSKDTSLSDDSENESSETNRIEAEDTENNAKKVSEEEIMKMLKEKSLNQSNDVNGGHRAGYDAFMTGFIFAVYKRRYCNGESRDHVQDWKNKLYLCGKNYPLVVTKSSFSKQSKHHLEKMSRIHRTVV</sequence>
<feature type="compositionally biased region" description="Basic and acidic residues" evidence="6">
    <location>
        <begin position="355"/>
        <end position="368"/>
    </location>
</feature>
<dbReference type="SUPFAM" id="SSF90229">
    <property type="entry name" value="CCCH zinc finger"/>
    <property type="match status" value="1"/>
</dbReference>
<feature type="compositionally biased region" description="Basic and acidic residues" evidence="6">
    <location>
        <begin position="328"/>
        <end position="341"/>
    </location>
</feature>
<evidence type="ECO:0000313" key="9">
    <source>
        <dbReference type="Proteomes" id="UP001164746"/>
    </source>
</evidence>
<gene>
    <name evidence="8" type="ORF">MAR_037230</name>
</gene>
<protein>
    <submittedName>
        <fullName evidence="8">TOE1-like protein</fullName>
    </submittedName>
</protein>
<dbReference type="SUPFAM" id="SSF53098">
    <property type="entry name" value="Ribonuclease H-like"/>
    <property type="match status" value="1"/>
</dbReference>
<feature type="region of interest" description="Disordered" evidence="6">
    <location>
        <begin position="296"/>
        <end position="368"/>
    </location>
</feature>
<name>A0ABY7FWK8_MYAAR</name>
<dbReference type="InterPro" id="IPR012337">
    <property type="entry name" value="RNaseH-like_sf"/>
</dbReference>
<evidence type="ECO:0000313" key="8">
    <source>
        <dbReference type="EMBL" id="WAR23561.1"/>
    </source>
</evidence>
<dbReference type="Pfam" id="PF04857">
    <property type="entry name" value="CAF1"/>
    <property type="match status" value="2"/>
</dbReference>
<dbReference type="InterPro" id="IPR051181">
    <property type="entry name" value="CAF1_poly(A)_ribonucleases"/>
</dbReference>
<keyword evidence="9" id="KW-1185">Reference proteome</keyword>
<dbReference type="PANTHER" id="PTHR15092:SF37">
    <property type="entry name" value="TARGET OF EGR1 PROTEIN 1"/>
    <property type="match status" value="1"/>
</dbReference>
<comment type="similarity">
    <text evidence="1">Belongs to the CAF1 family.</text>
</comment>
<evidence type="ECO:0000256" key="2">
    <source>
        <dbReference type="ARBA" id="ARBA00022723"/>
    </source>
</evidence>
<dbReference type="InterPro" id="IPR006941">
    <property type="entry name" value="RNase_CAF1"/>
</dbReference>
<dbReference type="PANTHER" id="PTHR15092">
    <property type="entry name" value="POLY A -SPECIFIC RIBONUCLEASE/TARGET OF EGR1, MEMBER 1"/>
    <property type="match status" value="1"/>
</dbReference>
<evidence type="ECO:0000256" key="1">
    <source>
        <dbReference type="ARBA" id="ARBA00008372"/>
    </source>
</evidence>
<keyword evidence="3 5" id="KW-0863">Zinc-finger</keyword>
<evidence type="ECO:0000256" key="4">
    <source>
        <dbReference type="ARBA" id="ARBA00022833"/>
    </source>
</evidence>
<dbReference type="InterPro" id="IPR036397">
    <property type="entry name" value="RNaseH_sf"/>
</dbReference>
<evidence type="ECO:0000259" key="7">
    <source>
        <dbReference type="PROSITE" id="PS50103"/>
    </source>
</evidence>
<dbReference type="Proteomes" id="UP001164746">
    <property type="component" value="Chromosome 13"/>
</dbReference>
<dbReference type="InterPro" id="IPR000571">
    <property type="entry name" value="Znf_CCCH"/>
</dbReference>
<dbReference type="Gene3D" id="3.30.420.10">
    <property type="entry name" value="Ribonuclease H-like superfamily/Ribonuclease H"/>
    <property type="match status" value="2"/>
</dbReference>
<keyword evidence="2 5" id="KW-0479">Metal-binding</keyword>
<feature type="domain" description="C3H1-type" evidence="7">
    <location>
        <begin position="258"/>
        <end position="286"/>
    </location>
</feature>
<proteinExistence type="inferred from homology"/>
<accession>A0ABY7FWK8</accession>